<dbReference type="EMBL" id="CP006996">
    <property type="protein sequence ID" value="AHD23899.1"/>
    <property type="molecule type" value="Genomic_DNA"/>
</dbReference>
<feature type="region of interest" description="Disordered" evidence="1">
    <location>
        <begin position="1"/>
        <end position="32"/>
    </location>
</feature>
<sequence>MLDAPRIIGHRTPTSTRMRPVAPADEGEVTNE</sequence>
<name>V9XPB6_9NOCA</name>
<organism evidence="2 3">
    <name type="scientific">Rhodococcus pyridinivorans SB3094</name>
    <dbReference type="NCBI Taxonomy" id="1435356"/>
    <lineage>
        <taxon>Bacteria</taxon>
        <taxon>Bacillati</taxon>
        <taxon>Actinomycetota</taxon>
        <taxon>Actinomycetes</taxon>
        <taxon>Mycobacteriales</taxon>
        <taxon>Nocardiaceae</taxon>
        <taxon>Rhodococcus</taxon>
    </lineage>
</organism>
<protein>
    <submittedName>
        <fullName evidence="2">Uncharacterized protein</fullName>
    </submittedName>
</protein>
<gene>
    <name evidence="2" type="ORF">Y013_21255</name>
</gene>
<accession>V9XPB6</accession>
<evidence type="ECO:0000313" key="3">
    <source>
        <dbReference type="Proteomes" id="UP000018781"/>
    </source>
</evidence>
<evidence type="ECO:0000313" key="2">
    <source>
        <dbReference type="EMBL" id="AHD23899.1"/>
    </source>
</evidence>
<evidence type="ECO:0000256" key="1">
    <source>
        <dbReference type="SAM" id="MobiDB-lite"/>
    </source>
</evidence>
<dbReference type="AlphaFoldDB" id="V9XPB6"/>
<dbReference type="KEGG" id="rpy:Y013_21255"/>
<dbReference type="Proteomes" id="UP000018781">
    <property type="component" value="Chromosome"/>
</dbReference>
<dbReference type="HOGENOM" id="CLU_3391070_0_0_11"/>
<proteinExistence type="predicted"/>
<reference evidence="2 3" key="1">
    <citation type="journal article" date="2014" name="Genome Announc.">
        <title>Complete Genome of Rhodococcus pyridinivorans SB3094, a Methyl-Ethyl-Ketone-Degrading Bacterium Used for Bioaugmentation.</title>
        <authorList>
            <person name="Dueholm M.S."/>
            <person name="Albertsen M."/>
            <person name="D'Imperio S."/>
            <person name="Tale V.P."/>
            <person name="Lewis D."/>
            <person name="Nielsen P.H."/>
            <person name="Nielsen J.L."/>
        </authorList>
    </citation>
    <scope>NUCLEOTIDE SEQUENCE [LARGE SCALE GENOMIC DNA]</scope>
    <source>
        <strain evidence="2 3">SB3094</strain>
    </source>
</reference>